<dbReference type="PANTHER" id="PTHR35392:SF3">
    <property type="entry name" value="ZN(2)-C6 FUNGAL-TYPE DOMAIN-CONTAINING PROTEIN"/>
    <property type="match status" value="1"/>
</dbReference>
<dbReference type="RefSeq" id="XP_056556674.1">
    <property type="nucleotide sequence ID" value="XM_056698149.1"/>
</dbReference>
<sequence>MFQSPLDSTSREEVFLVQDIEAQDLDTRTLELTQDVGDLKLTVTVSRFTPRDTDKTALAWTDEQGQEHSFEMAPYCLNNVKQDVLNMRNYAFEARGPYIDSILANANDITRKFVAAAQQYISTKKNTLLEQAIELWTTTRLTERVWRICGNETLGMDPISDKTCPDFGIIPVTPIMDTQLDQIVIREILLPLRNRILYKLDGRLKEPKRDEWFENFLIIFILLSSIEACSVHGEKFAKEFGLRRRYADMEEFNSYFHSCRILLAHFHIALNGSTPLTIDWLSPKADKLAVLTLEQKRFLEAAKPMIAEEGM</sequence>
<proteinExistence type="predicted"/>
<dbReference type="OrthoDB" id="4540227at2759"/>
<name>A0A9W9SFR1_9EURO</name>
<reference evidence="1" key="2">
    <citation type="journal article" date="2023" name="IMA Fungus">
        <title>Comparative genomic study of the Penicillium genus elucidates a diverse pangenome and 15 lateral gene transfer events.</title>
        <authorList>
            <person name="Petersen C."/>
            <person name="Sorensen T."/>
            <person name="Nielsen M.R."/>
            <person name="Sondergaard T.E."/>
            <person name="Sorensen J.L."/>
            <person name="Fitzpatrick D.A."/>
            <person name="Frisvad J.C."/>
            <person name="Nielsen K.L."/>
        </authorList>
    </citation>
    <scope>NUCLEOTIDE SEQUENCE</scope>
    <source>
        <strain evidence="1">IBT 29864</strain>
    </source>
</reference>
<dbReference type="AlphaFoldDB" id="A0A9W9SFR1"/>
<dbReference type="Proteomes" id="UP001147782">
    <property type="component" value="Unassembled WGS sequence"/>
</dbReference>
<dbReference type="GeneID" id="81437328"/>
<organism evidence="1 2">
    <name type="scientific">Penicillium cataractarum</name>
    <dbReference type="NCBI Taxonomy" id="2100454"/>
    <lineage>
        <taxon>Eukaryota</taxon>
        <taxon>Fungi</taxon>
        <taxon>Dikarya</taxon>
        <taxon>Ascomycota</taxon>
        <taxon>Pezizomycotina</taxon>
        <taxon>Eurotiomycetes</taxon>
        <taxon>Eurotiomycetidae</taxon>
        <taxon>Eurotiales</taxon>
        <taxon>Aspergillaceae</taxon>
        <taxon>Penicillium</taxon>
    </lineage>
</organism>
<evidence type="ECO:0000313" key="2">
    <source>
        <dbReference type="Proteomes" id="UP001147782"/>
    </source>
</evidence>
<protein>
    <submittedName>
        <fullName evidence="1">Uncharacterized protein</fullName>
    </submittedName>
</protein>
<keyword evidence="2" id="KW-1185">Reference proteome</keyword>
<gene>
    <name evidence="1" type="ORF">N7496_005220</name>
</gene>
<evidence type="ECO:0000313" key="1">
    <source>
        <dbReference type="EMBL" id="KAJ5377811.1"/>
    </source>
</evidence>
<dbReference type="InterPro" id="IPR052973">
    <property type="entry name" value="Fungal_sec-metab_reg_TF"/>
</dbReference>
<comment type="caution">
    <text evidence="1">The sequence shown here is derived from an EMBL/GenBank/DDBJ whole genome shotgun (WGS) entry which is preliminary data.</text>
</comment>
<accession>A0A9W9SFR1</accession>
<dbReference type="PANTHER" id="PTHR35392">
    <property type="entry name" value="ZN(II)2CYS6 TRANSCRIPTION FACTOR (EUROFUNG)-RELATED-RELATED"/>
    <property type="match status" value="1"/>
</dbReference>
<reference evidence="1" key="1">
    <citation type="submission" date="2022-11" db="EMBL/GenBank/DDBJ databases">
        <authorList>
            <person name="Petersen C."/>
        </authorList>
    </citation>
    <scope>NUCLEOTIDE SEQUENCE</scope>
    <source>
        <strain evidence="1">IBT 29864</strain>
    </source>
</reference>
<dbReference type="EMBL" id="JAPZBS010000004">
    <property type="protein sequence ID" value="KAJ5377811.1"/>
    <property type="molecule type" value="Genomic_DNA"/>
</dbReference>